<dbReference type="Pfam" id="PF04186">
    <property type="entry name" value="FxsA"/>
    <property type="match status" value="1"/>
</dbReference>
<keyword evidence="3" id="KW-1185">Reference proteome</keyword>
<dbReference type="Proteomes" id="UP000061704">
    <property type="component" value="Chromosome"/>
</dbReference>
<evidence type="ECO:0000313" key="3">
    <source>
        <dbReference type="Proteomes" id="UP000061704"/>
    </source>
</evidence>
<dbReference type="EMBL" id="AP010872">
    <property type="protein sequence ID" value="BAH83447.1"/>
    <property type="molecule type" value="Genomic_DNA"/>
</dbReference>
<feature type="transmembrane region" description="Helical" evidence="1">
    <location>
        <begin position="24"/>
        <end position="51"/>
    </location>
</feature>
<dbReference type="STRING" id="476281.ICMP_614"/>
<evidence type="ECO:0000256" key="1">
    <source>
        <dbReference type="SAM" id="Phobius"/>
    </source>
</evidence>
<dbReference type="AlphaFoldDB" id="C5WDP1"/>
<dbReference type="KEGG" id="icp:ICMP_614"/>
<sequence>MFWLFLIFLPLILGLEFFWFMHILLILGMIFAIILTIYTFFIGISFLKYNFRKQYKFVESNNISYTEIIKKLSLISAIIWFILPGFFTNVLGVIILLPLIHEYFVLKLVRYFTFDFDDKGQSNTKKGHTIEGEYENLDEDKE</sequence>
<keyword evidence="1" id="KW-0472">Membrane</keyword>
<feature type="transmembrane region" description="Helical" evidence="1">
    <location>
        <begin position="72"/>
        <end position="100"/>
    </location>
</feature>
<proteinExistence type="predicted"/>
<dbReference type="GO" id="GO:0016020">
    <property type="term" value="C:membrane"/>
    <property type="evidence" value="ECO:0007669"/>
    <property type="project" value="InterPro"/>
</dbReference>
<protein>
    <submittedName>
        <fullName evidence="2">Inner membrane protein</fullName>
    </submittedName>
</protein>
<organism evidence="2 3">
    <name type="scientific">Candidatus Ishikawaella capsulata Mpkobe</name>
    <dbReference type="NCBI Taxonomy" id="476281"/>
    <lineage>
        <taxon>Bacteria</taxon>
        <taxon>Pseudomonadati</taxon>
        <taxon>Pseudomonadota</taxon>
        <taxon>Gammaproteobacteria</taxon>
        <taxon>Enterobacterales</taxon>
        <taxon>Enterobacteriaceae</taxon>
        <taxon>Candidatus Ishikawella</taxon>
    </lineage>
</organism>
<gene>
    <name evidence="2" type="primary">fxsA</name>
    <name evidence="2" type="ORF">ICMP_614</name>
</gene>
<keyword evidence="1" id="KW-1133">Transmembrane helix</keyword>
<accession>C5WDP1</accession>
<name>C5WDP1_9ENTR</name>
<dbReference type="RefSeq" id="WP_041069856.1">
    <property type="nucleotide sequence ID" value="NZ_AP010872.1"/>
</dbReference>
<dbReference type="NCBIfam" id="NF008528">
    <property type="entry name" value="PRK11463.1-2"/>
    <property type="match status" value="1"/>
</dbReference>
<dbReference type="HOGENOM" id="CLU_1812255_0_0_6"/>
<keyword evidence="1" id="KW-0812">Transmembrane</keyword>
<reference evidence="2 3" key="1">
    <citation type="journal article" date="2011" name="Genome Biol. Evol.">
        <title>Reductive evolution of bacterial genome in insect gut environment.</title>
        <authorList>
            <person name="Nikoh N."/>
            <person name="Hosokawa T."/>
            <person name="Ohshima K."/>
            <person name="Hattori M."/>
            <person name="Fukatsu T."/>
        </authorList>
    </citation>
    <scope>NUCLEOTIDE SEQUENCE [LARGE SCALE GENOMIC DNA]</scope>
    <source>
        <strain evidence="2 3">Mpkobe</strain>
    </source>
</reference>
<dbReference type="OrthoDB" id="9792788at2"/>
<dbReference type="InterPro" id="IPR007313">
    <property type="entry name" value="FxsA"/>
</dbReference>
<evidence type="ECO:0000313" key="2">
    <source>
        <dbReference type="EMBL" id="BAH83447.1"/>
    </source>
</evidence>